<protein>
    <submittedName>
        <fullName evidence="1">9500_t:CDS:1</fullName>
    </submittedName>
</protein>
<feature type="non-terminal residue" evidence="1">
    <location>
        <position position="90"/>
    </location>
</feature>
<evidence type="ECO:0000313" key="1">
    <source>
        <dbReference type="EMBL" id="CAG8848280.1"/>
    </source>
</evidence>
<name>A0ACA9STC5_9GLOM</name>
<keyword evidence="2" id="KW-1185">Reference proteome</keyword>
<dbReference type="EMBL" id="CAJVQC010159990">
    <property type="protein sequence ID" value="CAG8848280.1"/>
    <property type="molecule type" value="Genomic_DNA"/>
</dbReference>
<gene>
    <name evidence="1" type="ORF">RPERSI_LOCUS35038</name>
</gene>
<proteinExistence type="predicted"/>
<organism evidence="1 2">
    <name type="scientific">Racocetra persica</name>
    <dbReference type="NCBI Taxonomy" id="160502"/>
    <lineage>
        <taxon>Eukaryota</taxon>
        <taxon>Fungi</taxon>
        <taxon>Fungi incertae sedis</taxon>
        <taxon>Mucoromycota</taxon>
        <taxon>Glomeromycotina</taxon>
        <taxon>Glomeromycetes</taxon>
        <taxon>Diversisporales</taxon>
        <taxon>Gigasporaceae</taxon>
        <taxon>Racocetra</taxon>
    </lineage>
</organism>
<reference evidence="1" key="1">
    <citation type="submission" date="2021-06" db="EMBL/GenBank/DDBJ databases">
        <authorList>
            <person name="Kallberg Y."/>
            <person name="Tangrot J."/>
            <person name="Rosling A."/>
        </authorList>
    </citation>
    <scope>NUCLEOTIDE SEQUENCE</scope>
    <source>
        <strain evidence="1">MA461A</strain>
    </source>
</reference>
<evidence type="ECO:0000313" key="2">
    <source>
        <dbReference type="Proteomes" id="UP000789920"/>
    </source>
</evidence>
<feature type="non-terminal residue" evidence="1">
    <location>
        <position position="1"/>
    </location>
</feature>
<comment type="caution">
    <text evidence="1">The sequence shown here is derived from an EMBL/GenBank/DDBJ whole genome shotgun (WGS) entry which is preliminary data.</text>
</comment>
<dbReference type="Proteomes" id="UP000789920">
    <property type="component" value="Unassembled WGS sequence"/>
</dbReference>
<accession>A0ACA9STC5</accession>
<sequence length="90" mass="10462">GLKSTPQIIIDNDRHCILVTNELNCEQFYLMPQSASNKPFECTICKKKRYKSSAGLSRHENSKHNDYNTPPIQHYVLPENAINEWKKMLV</sequence>